<feature type="domain" description="Aminoglycoside phosphotransferase" evidence="1">
    <location>
        <begin position="299"/>
        <end position="487"/>
    </location>
</feature>
<dbReference type="PANTHER" id="PTHR21310:SF58">
    <property type="entry name" value="AMINOGLYCOSIDE PHOSPHOTRANSFERASE DOMAIN-CONTAINING PROTEIN"/>
    <property type="match status" value="1"/>
</dbReference>
<gene>
    <name evidence="2" type="ORF">BDV41DRAFT_591167</name>
</gene>
<dbReference type="PANTHER" id="PTHR21310">
    <property type="entry name" value="AMINOGLYCOSIDE PHOSPHOTRANSFERASE-RELATED-RELATED"/>
    <property type="match status" value="1"/>
</dbReference>
<organism evidence="2 3">
    <name type="scientific">Aspergillus transmontanensis</name>
    <dbReference type="NCBI Taxonomy" id="1034304"/>
    <lineage>
        <taxon>Eukaryota</taxon>
        <taxon>Fungi</taxon>
        <taxon>Dikarya</taxon>
        <taxon>Ascomycota</taxon>
        <taxon>Pezizomycotina</taxon>
        <taxon>Eurotiomycetes</taxon>
        <taxon>Eurotiomycetidae</taxon>
        <taxon>Eurotiales</taxon>
        <taxon>Aspergillaceae</taxon>
        <taxon>Aspergillus</taxon>
        <taxon>Aspergillus subgen. Circumdati</taxon>
    </lineage>
</organism>
<dbReference type="SUPFAM" id="SSF56112">
    <property type="entry name" value="Protein kinase-like (PK-like)"/>
    <property type="match status" value="1"/>
</dbReference>
<reference evidence="3" key="1">
    <citation type="submission" date="2019-04" db="EMBL/GenBank/DDBJ databases">
        <title>Friends and foes A comparative genomics studyof 23 Aspergillus species from section Flavi.</title>
        <authorList>
            <consortium name="DOE Joint Genome Institute"/>
            <person name="Kjaerbolling I."/>
            <person name="Vesth T."/>
            <person name="Frisvad J.C."/>
            <person name="Nybo J.L."/>
            <person name="Theobald S."/>
            <person name="Kildgaard S."/>
            <person name="Isbrandt T."/>
            <person name="Kuo A."/>
            <person name="Sato A."/>
            <person name="Lyhne E.K."/>
            <person name="Kogle M.E."/>
            <person name="Wiebenga A."/>
            <person name="Kun R.S."/>
            <person name="Lubbers R.J."/>
            <person name="Makela M.R."/>
            <person name="Barry K."/>
            <person name="Chovatia M."/>
            <person name="Clum A."/>
            <person name="Daum C."/>
            <person name="Haridas S."/>
            <person name="He G."/>
            <person name="LaButti K."/>
            <person name="Lipzen A."/>
            <person name="Mondo S."/>
            <person name="Riley R."/>
            <person name="Salamov A."/>
            <person name="Simmons B.A."/>
            <person name="Magnuson J.K."/>
            <person name="Henrissat B."/>
            <person name="Mortensen U.H."/>
            <person name="Larsen T.O."/>
            <person name="Devries R.P."/>
            <person name="Grigoriev I.V."/>
            <person name="Machida M."/>
            <person name="Baker S.E."/>
            <person name="Andersen M.R."/>
        </authorList>
    </citation>
    <scope>NUCLEOTIDE SEQUENCE [LARGE SCALE GENOMIC DNA]</scope>
    <source>
        <strain evidence="3">CBS 130015</strain>
    </source>
</reference>
<evidence type="ECO:0000313" key="2">
    <source>
        <dbReference type="EMBL" id="KAE8309635.1"/>
    </source>
</evidence>
<dbReference type="Gene3D" id="3.90.1200.10">
    <property type="match status" value="1"/>
</dbReference>
<evidence type="ECO:0000313" key="3">
    <source>
        <dbReference type="Proteomes" id="UP000325433"/>
    </source>
</evidence>
<sequence length="502" mass="58007">MAIPWNIRGSASPLFFQDKQSSQYKALLANADAARYFLRMTCTGENSHPKKTVSQFLSEWKILVDKFRPTRTTSLSNETRMLIYKRDGGRCCLMRTTCKSYTDHNLEYVHIISPLVFSDPELSEGAAFFEMLEAFLSRTVLENWRSVLSSRQQQESEKLDDLWLLSKEASDAEHPDTTINQSYNVYTNMFSPRSCMDRSFLEDTMTLENHTSQLTPMLNEELLGLHARFSKSLAWMETEKQMNVTLGGAHPFLLSFRRLWKLLPPFVRASVYNGLLWVGSRIYGPSLSMTGYRLPFGLYLRRGPPLLAPKYHVEAYTLHLVEQSTSIPAPRGIDVLDTPRFSYLLMTRVPGRPIGQILDTMTDEELREISNKATEFQICNSEGGGILDWRIPDSQRDELRFKTETEFNKYLTDPFWEEIRRRAAISHDIRHKITFTHGDLNPRNILAENGKITGIVDWENAGWFPEYWEYTKAHSNVVDRVFEGYRDELVVENMLSDPLGPF</sequence>
<keyword evidence="2" id="KW-0808">Transferase</keyword>
<dbReference type="InterPro" id="IPR011009">
    <property type="entry name" value="Kinase-like_dom_sf"/>
</dbReference>
<keyword evidence="3" id="KW-1185">Reference proteome</keyword>
<dbReference type="AlphaFoldDB" id="A0A5N6VM50"/>
<dbReference type="EMBL" id="ML738364">
    <property type="protein sequence ID" value="KAE8309635.1"/>
    <property type="molecule type" value="Genomic_DNA"/>
</dbReference>
<dbReference type="InterPro" id="IPR051678">
    <property type="entry name" value="AGP_Transferase"/>
</dbReference>
<dbReference type="CDD" id="cd05120">
    <property type="entry name" value="APH_ChoK_like"/>
    <property type="match status" value="1"/>
</dbReference>
<accession>A0A5N6VM50</accession>
<evidence type="ECO:0000259" key="1">
    <source>
        <dbReference type="Pfam" id="PF01636"/>
    </source>
</evidence>
<dbReference type="InterPro" id="IPR002575">
    <property type="entry name" value="Aminoglycoside_PTrfase"/>
</dbReference>
<dbReference type="Pfam" id="PF01636">
    <property type="entry name" value="APH"/>
    <property type="match status" value="1"/>
</dbReference>
<keyword evidence="2" id="KW-0418">Kinase</keyword>
<dbReference type="GO" id="GO:0016301">
    <property type="term" value="F:kinase activity"/>
    <property type="evidence" value="ECO:0007669"/>
    <property type="project" value="UniProtKB-KW"/>
</dbReference>
<dbReference type="Proteomes" id="UP000325433">
    <property type="component" value="Unassembled WGS sequence"/>
</dbReference>
<protein>
    <submittedName>
        <fullName evidence="2">Kinase-like domain-containing protein</fullName>
    </submittedName>
</protein>
<name>A0A5N6VM50_9EURO</name>
<proteinExistence type="predicted"/>